<dbReference type="Gene3D" id="3.40.630.30">
    <property type="match status" value="1"/>
</dbReference>
<comment type="caution">
    <text evidence="2">The sequence shown here is derived from an EMBL/GenBank/DDBJ whole genome shotgun (WGS) entry which is preliminary data.</text>
</comment>
<feature type="domain" description="N-acetyltransferase" evidence="1">
    <location>
        <begin position="163"/>
        <end position="336"/>
    </location>
</feature>
<gene>
    <name evidence="2" type="ORF">ENK44_15870</name>
</gene>
<name>A0A7V4U365_CALAY</name>
<evidence type="ECO:0000313" key="2">
    <source>
        <dbReference type="EMBL" id="HGY57186.1"/>
    </source>
</evidence>
<proteinExistence type="predicted"/>
<dbReference type="Proteomes" id="UP000885779">
    <property type="component" value="Unassembled WGS sequence"/>
</dbReference>
<protein>
    <submittedName>
        <fullName evidence="2">GNAT family N-acetyltransferase</fullName>
    </submittedName>
</protein>
<sequence>MEQKKLFSPKTNSVLRDAHYRFFILQEKGKMVGRIAAWVNPIANDYWKEHIGLFGYYECVNDAQVGNILLSGAEQWLKEQGVRKMRGQWNFETQDMGFIYEGFDLPPVILSSYNYPYYNEHVRQYGFEKVKDLLVYNADVGAGYQIPARFIRFTDRIAQRYGVTIRRLDMSRLVDEALLIVRLTNRSLRDNWGFYPVDESEAEQLAKDLKSVIHPEGILFAEVDGKAVGYIIALPDVNSLLYGLNGHLFPKGIFRLLNGIKKLNRYRIWALGLLDDYQKKGISALLFRALNDSLAHKNPYVEANWVLESNALMNNTMKQLGFRLVKRYRIYEKIIR</sequence>
<dbReference type="GO" id="GO:0016747">
    <property type="term" value="F:acyltransferase activity, transferring groups other than amino-acyl groups"/>
    <property type="evidence" value="ECO:0007669"/>
    <property type="project" value="InterPro"/>
</dbReference>
<dbReference type="EMBL" id="DRQG01000148">
    <property type="protein sequence ID" value="HGY57186.1"/>
    <property type="molecule type" value="Genomic_DNA"/>
</dbReference>
<evidence type="ECO:0000259" key="1">
    <source>
        <dbReference type="PROSITE" id="PS51186"/>
    </source>
</evidence>
<organism evidence="2">
    <name type="scientific">Caldithrix abyssi</name>
    <dbReference type="NCBI Taxonomy" id="187145"/>
    <lineage>
        <taxon>Bacteria</taxon>
        <taxon>Pseudomonadati</taxon>
        <taxon>Calditrichota</taxon>
        <taxon>Calditrichia</taxon>
        <taxon>Calditrichales</taxon>
        <taxon>Calditrichaceae</taxon>
        <taxon>Caldithrix</taxon>
    </lineage>
</organism>
<dbReference type="InterPro" id="IPR000182">
    <property type="entry name" value="GNAT_dom"/>
</dbReference>
<dbReference type="PANTHER" id="PTHR41368">
    <property type="entry name" value="PROTEIN YGHO"/>
    <property type="match status" value="1"/>
</dbReference>
<dbReference type="PANTHER" id="PTHR41368:SF1">
    <property type="entry name" value="PROTEIN YGHO"/>
    <property type="match status" value="1"/>
</dbReference>
<reference evidence="2" key="1">
    <citation type="journal article" date="2020" name="mSystems">
        <title>Genome- and Community-Level Interaction Insights into Carbon Utilization and Element Cycling Functions of Hydrothermarchaeota in Hydrothermal Sediment.</title>
        <authorList>
            <person name="Zhou Z."/>
            <person name="Liu Y."/>
            <person name="Xu W."/>
            <person name="Pan J."/>
            <person name="Luo Z.H."/>
            <person name="Li M."/>
        </authorList>
    </citation>
    <scope>NUCLEOTIDE SEQUENCE [LARGE SCALE GENOMIC DNA]</scope>
    <source>
        <strain evidence="2">HyVt-577</strain>
    </source>
</reference>
<dbReference type="InterPro" id="IPR039968">
    <property type="entry name" value="BcerS-like"/>
</dbReference>
<dbReference type="PROSITE" id="PS51186">
    <property type="entry name" value="GNAT"/>
    <property type="match status" value="1"/>
</dbReference>
<dbReference type="Pfam" id="PF00583">
    <property type="entry name" value="Acetyltransf_1"/>
    <property type="match status" value="1"/>
</dbReference>
<dbReference type="SUPFAM" id="SSF55729">
    <property type="entry name" value="Acyl-CoA N-acyltransferases (Nat)"/>
    <property type="match status" value="1"/>
</dbReference>
<dbReference type="InterPro" id="IPR016181">
    <property type="entry name" value="Acyl_CoA_acyltransferase"/>
</dbReference>
<accession>A0A7V4U365</accession>
<dbReference type="AlphaFoldDB" id="A0A7V4U365"/>